<dbReference type="Proteomes" id="UP000886632">
    <property type="component" value="Unassembled WGS sequence"/>
</dbReference>
<evidence type="ECO:0000313" key="3">
    <source>
        <dbReference type="EMBL" id="MBL0005539.1"/>
    </source>
</evidence>
<dbReference type="Gene3D" id="2.160.20.80">
    <property type="entry name" value="E3 ubiquitin-protein ligase SopA"/>
    <property type="match status" value="1"/>
</dbReference>
<dbReference type="Pfam" id="PF13599">
    <property type="entry name" value="Pentapeptide_4"/>
    <property type="match status" value="1"/>
</dbReference>
<gene>
    <name evidence="1" type="ORF">IPF40_14020</name>
    <name evidence="2" type="ORF">IPI13_09360</name>
    <name evidence="3" type="ORF">IPP00_16780</name>
</gene>
<reference evidence="4 5" key="1">
    <citation type="submission" date="2020-10" db="EMBL/GenBank/DDBJ databases">
        <title>Connecting structure to function with the recovery of over 1000 high-quality activated sludge metagenome-assembled genomes encoding full-length rRNA genes using long-read sequencing.</title>
        <authorList>
            <person name="Singleton C.M."/>
            <person name="Petriglieri F."/>
            <person name="Kristensen J.M."/>
            <person name="Kirkegaard R.H."/>
            <person name="Michaelsen T.Y."/>
            <person name="Andersen M.H."/>
            <person name="Karst S.M."/>
            <person name="Dueholm M.S."/>
            <person name="Nielsen P.H."/>
            <person name="Albertsen M."/>
        </authorList>
    </citation>
    <scope>NUCLEOTIDE SEQUENCE [LARGE SCALE GENOMIC DNA]</scope>
    <source>
        <strain evidence="1">AalE_18-Q3-R2-46_BAT3C.188</strain>
        <strain evidence="2">Ega_18-Q3-R5-49_MAXAC.001</strain>
        <strain evidence="3">Ribe_18-Q3-R11-54_MAXAC.001</strain>
    </source>
</reference>
<comment type="caution">
    <text evidence="2">The sequence shown here is derived from an EMBL/GenBank/DDBJ whole genome shotgun (WGS) entry which is preliminary data.</text>
</comment>
<evidence type="ECO:0000313" key="5">
    <source>
        <dbReference type="Proteomes" id="UP000726105"/>
    </source>
</evidence>
<evidence type="ECO:0000313" key="4">
    <source>
        <dbReference type="Proteomes" id="UP000718281"/>
    </source>
</evidence>
<dbReference type="EMBL" id="JADIXZ010000007">
    <property type="protein sequence ID" value="MBK6302092.1"/>
    <property type="molecule type" value="Genomic_DNA"/>
</dbReference>
<proteinExistence type="predicted"/>
<dbReference type="SUPFAM" id="SSF141571">
    <property type="entry name" value="Pentapeptide repeat-like"/>
    <property type="match status" value="1"/>
</dbReference>
<evidence type="ECO:0000313" key="1">
    <source>
        <dbReference type="EMBL" id="MBK6302092.1"/>
    </source>
</evidence>
<dbReference type="Proteomes" id="UP000718281">
    <property type="component" value="Unassembled WGS sequence"/>
</dbReference>
<dbReference type="EMBL" id="JADKGK010000027">
    <property type="protein sequence ID" value="MBL0005539.1"/>
    <property type="molecule type" value="Genomic_DNA"/>
</dbReference>
<name>A0A935M6X2_9MICO</name>
<sequence length="77" mass="8122">MAHGATFVRCDFSGADLRITHLHRVTFEECAFEGANLLHASIAGSRLVDCTFAPGAWDRSIVAHVLVNGAPMAGSAP</sequence>
<accession>A0A935M6X2</accession>
<dbReference type="AlphaFoldDB" id="A0A935M6X2"/>
<dbReference type="InterPro" id="IPR001646">
    <property type="entry name" value="5peptide_repeat"/>
</dbReference>
<organism evidence="2 5">
    <name type="scientific">Candidatus Phosphoribacter hodrii</name>
    <dbReference type="NCBI Taxonomy" id="2953743"/>
    <lineage>
        <taxon>Bacteria</taxon>
        <taxon>Bacillati</taxon>
        <taxon>Actinomycetota</taxon>
        <taxon>Actinomycetes</taxon>
        <taxon>Micrococcales</taxon>
        <taxon>Dermatophilaceae</taxon>
        <taxon>Candidatus Phosphoribacter</taxon>
    </lineage>
</organism>
<protein>
    <submittedName>
        <fullName evidence="2">Pentapeptide repeat-containing protein</fullName>
    </submittedName>
</protein>
<dbReference type="EMBL" id="JADJIB010000003">
    <property type="protein sequence ID" value="MBK7273354.1"/>
    <property type="molecule type" value="Genomic_DNA"/>
</dbReference>
<dbReference type="Proteomes" id="UP000726105">
    <property type="component" value="Unassembled WGS sequence"/>
</dbReference>
<evidence type="ECO:0000313" key="2">
    <source>
        <dbReference type="EMBL" id="MBK7273354.1"/>
    </source>
</evidence>